<comment type="caution">
    <text evidence="1">The sequence shown here is derived from an EMBL/GenBank/DDBJ whole genome shotgun (WGS) entry which is preliminary data.</text>
</comment>
<sequence length="326" mass="36098">MSLLSRRVRAEGCFRIVFDSAGSAGVVFDPTLVVGHGITLSYCSGCSEDLRQETLLSSPFLPFLLLFLLSEEGKLPSPLSGGSGLVASASSWRSYGVASWSEEEGRWSLVLGDPSRAREFPCDFARVDAYRWCSVYVFSLVLVVSCHDTRQKATCNLSHSGGDRLAFAFPSSLQFLFPIVAEDGSCMLTYFRVRPSDVERDGSIRRIQIRRWHPDRCDLVATNSGLTWLLRCSVSLLSRRVRVEGCFRIVFDSAGSARVVSGPTLVVGRVPTALAGRDSLTQEFVARQLWWQFVASCIASSVSCERKRLFRSELRVAFLQVLGVCH</sequence>
<protein>
    <submittedName>
        <fullName evidence="1">Uncharacterized protein</fullName>
    </submittedName>
</protein>
<accession>A0A843WEF5</accession>
<reference evidence="1" key="1">
    <citation type="submission" date="2017-07" db="EMBL/GenBank/DDBJ databases">
        <title>Taro Niue Genome Assembly and Annotation.</title>
        <authorList>
            <person name="Atibalentja N."/>
            <person name="Keating K."/>
            <person name="Fields C.J."/>
        </authorList>
    </citation>
    <scope>NUCLEOTIDE SEQUENCE</scope>
    <source>
        <strain evidence="1">Niue_2</strain>
        <tissue evidence="1">Leaf</tissue>
    </source>
</reference>
<organism evidence="1 2">
    <name type="scientific">Colocasia esculenta</name>
    <name type="common">Wild taro</name>
    <name type="synonym">Arum esculentum</name>
    <dbReference type="NCBI Taxonomy" id="4460"/>
    <lineage>
        <taxon>Eukaryota</taxon>
        <taxon>Viridiplantae</taxon>
        <taxon>Streptophyta</taxon>
        <taxon>Embryophyta</taxon>
        <taxon>Tracheophyta</taxon>
        <taxon>Spermatophyta</taxon>
        <taxon>Magnoliopsida</taxon>
        <taxon>Liliopsida</taxon>
        <taxon>Araceae</taxon>
        <taxon>Aroideae</taxon>
        <taxon>Colocasieae</taxon>
        <taxon>Colocasia</taxon>
    </lineage>
</organism>
<dbReference type="EMBL" id="NMUH01003140">
    <property type="protein sequence ID" value="MQM04021.1"/>
    <property type="molecule type" value="Genomic_DNA"/>
</dbReference>
<gene>
    <name evidence="1" type="ORF">Taro_036810</name>
</gene>
<evidence type="ECO:0000313" key="2">
    <source>
        <dbReference type="Proteomes" id="UP000652761"/>
    </source>
</evidence>
<dbReference type="AlphaFoldDB" id="A0A843WEF5"/>
<keyword evidence="2" id="KW-1185">Reference proteome</keyword>
<dbReference type="Proteomes" id="UP000652761">
    <property type="component" value="Unassembled WGS sequence"/>
</dbReference>
<evidence type="ECO:0000313" key="1">
    <source>
        <dbReference type="EMBL" id="MQM04021.1"/>
    </source>
</evidence>
<proteinExistence type="predicted"/>
<name>A0A843WEF5_COLES</name>
<feature type="non-terminal residue" evidence="1">
    <location>
        <position position="1"/>
    </location>
</feature>